<evidence type="ECO:0000313" key="3">
    <source>
        <dbReference type="Proteomes" id="UP000049127"/>
    </source>
</evidence>
<name>A0A0C7QH22_PARSO</name>
<reference evidence="2 3" key="1">
    <citation type="submission" date="2015-01" db="EMBL/GenBank/DDBJ databases">
        <authorList>
            <person name="Aslett A.Martin."/>
            <person name="De Silva Nishadi"/>
        </authorList>
    </citation>
    <scope>NUCLEOTIDE SEQUENCE [LARGE SCALE GENOMIC DNA]</scope>
    <source>
        <strain evidence="2 3">R28058</strain>
    </source>
</reference>
<evidence type="ECO:0000256" key="1">
    <source>
        <dbReference type="SAM" id="Phobius"/>
    </source>
</evidence>
<evidence type="ECO:0008006" key="4">
    <source>
        <dbReference type="Google" id="ProtNLM"/>
    </source>
</evidence>
<organism evidence="2 3">
    <name type="scientific">Paraclostridium sordellii</name>
    <name type="common">Clostridium sordellii</name>
    <dbReference type="NCBI Taxonomy" id="1505"/>
    <lineage>
        <taxon>Bacteria</taxon>
        <taxon>Bacillati</taxon>
        <taxon>Bacillota</taxon>
        <taxon>Clostridia</taxon>
        <taxon>Peptostreptococcales</taxon>
        <taxon>Peptostreptococcaceae</taxon>
        <taxon>Paraclostridium</taxon>
    </lineage>
</organism>
<proteinExistence type="predicted"/>
<gene>
    <name evidence="2" type="ORF">R28058_04041</name>
</gene>
<accession>A0A0C7QH22</accession>
<keyword evidence="1" id="KW-0812">Transmembrane</keyword>
<evidence type="ECO:0000313" key="2">
    <source>
        <dbReference type="EMBL" id="CEQ02671.1"/>
    </source>
</evidence>
<keyword evidence="1" id="KW-0472">Membrane</keyword>
<dbReference type="Proteomes" id="UP000049127">
    <property type="component" value="Unassembled WGS sequence"/>
</dbReference>
<feature type="transmembrane region" description="Helical" evidence="1">
    <location>
        <begin position="50"/>
        <end position="76"/>
    </location>
</feature>
<sequence>MELEAKKSKAPIILGVLSLIAWLIPILGLIISGFGIVISSKNIKKYNCKAYKIGFALSIIGLILSIGYFALSYYLIMNGMV</sequence>
<feature type="transmembrane region" description="Helical" evidence="1">
    <location>
        <begin position="12"/>
        <end position="38"/>
    </location>
</feature>
<keyword evidence="1" id="KW-1133">Transmembrane helix</keyword>
<dbReference type="EMBL" id="CEKZ01000003">
    <property type="protein sequence ID" value="CEQ02671.1"/>
    <property type="molecule type" value="Genomic_DNA"/>
</dbReference>
<dbReference type="RefSeq" id="WP_055341331.1">
    <property type="nucleotide sequence ID" value="NZ_CDNI01000003.1"/>
</dbReference>
<protein>
    <recommendedName>
        <fullName evidence="4">DUF4190 domain-containing protein</fullName>
    </recommendedName>
</protein>
<dbReference type="AlphaFoldDB" id="A0A0C7QH22"/>
<dbReference type="OrthoDB" id="9992561at2"/>